<keyword evidence="2" id="KW-1185">Reference proteome</keyword>
<reference evidence="1" key="1">
    <citation type="submission" date="2019-12" db="EMBL/GenBank/DDBJ databases">
        <title>High-Quality draft genome sequences of three cyanobacteria isolated from the limestone walls of the Old Cathedral of Coimbra.</title>
        <authorList>
            <person name="Tiago I."/>
            <person name="Soares F."/>
            <person name="Portugal A."/>
        </authorList>
    </citation>
    <scope>NUCLEOTIDE SEQUENCE [LARGE SCALE GENOMIC DNA]</scope>
    <source>
        <strain evidence="1">C</strain>
    </source>
</reference>
<dbReference type="EMBL" id="WVIC01000025">
    <property type="protein sequence ID" value="NCJ07404.1"/>
    <property type="molecule type" value="Genomic_DNA"/>
</dbReference>
<gene>
    <name evidence="1" type="ORF">GS597_12975</name>
</gene>
<evidence type="ECO:0000313" key="2">
    <source>
        <dbReference type="Proteomes" id="UP000607397"/>
    </source>
</evidence>
<accession>A0A8K2A8P5</accession>
<protein>
    <submittedName>
        <fullName evidence="1">Uncharacterized protein</fullName>
    </submittedName>
</protein>
<evidence type="ECO:0000313" key="1">
    <source>
        <dbReference type="EMBL" id="NCJ07404.1"/>
    </source>
</evidence>
<dbReference type="AlphaFoldDB" id="A0A8K2A8P5"/>
<sequence>MQAKDIEPELKRLIAEATPVEPGLAGRLDEMRRWIKAKKPGQLMSKRHVMDFLVELYVDAKVWLDLKALEPEARQACVDQMTPAEQYWYTELFPRWFNEPDPKLSIWKQKLMAGESDQEDKGLIDNLCNCIDERQGSSWACYILDLSMATDLIASGILKTPLCVQLTTLSNPLSVDKKARWELTLRYWKIQRALFVSFNPTRDRSVLENRILQESDHLPASCYTEIEI</sequence>
<dbReference type="Proteomes" id="UP000607397">
    <property type="component" value="Unassembled WGS sequence"/>
</dbReference>
<organism evidence="1 2">
    <name type="scientific">Petrachloros mirabilis ULC683</name>
    <dbReference type="NCBI Taxonomy" id="2781853"/>
    <lineage>
        <taxon>Bacteria</taxon>
        <taxon>Bacillati</taxon>
        <taxon>Cyanobacteriota</taxon>
        <taxon>Cyanophyceae</taxon>
        <taxon>Synechococcales</taxon>
        <taxon>Petrachlorosaceae</taxon>
        <taxon>Petrachloros</taxon>
        <taxon>Petrachloros mirabilis</taxon>
    </lineage>
</organism>
<proteinExistence type="predicted"/>
<name>A0A8K2A8P5_9CYAN</name>
<comment type="caution">
    <text evidence="1">The sequence shown here is derived from an EMBL/GenBank/DDBJ whole genome shotgun (WGS) entry which is preliminary data.</text>
</comment>